<keyword evidence="3" id="KW-1185">Reference proteome</keyword>
<dbReference type="PROSITE" id="PS50943">
    <property type="entry name" value="HTH_CROC1"/>
    <property type="match status" value="1"/>
</dbReference>
<dbReference type="InterPro" id="IPR001387">
    <property type="entry name" value="Cro/C1-type_HTH"/>
</dbReference>
<dbReference type="CDD" id="cd00093">
    <property type="entry name" value="HTH_XRE"/>
    <property type="match status" value="1"/>
</dbReference>
<dbReference type="RefSeq" id="WP_126792132.1">
    <property type="nucleotide sequence ID" value="NZ_PIPI01000003.1"/>
</dbReference>
<dbReference type="Pfam" id="PF01381">
    <property type="entry name" value="HTH_3"/>
    <property type="match status" value="1"/>
</dbReference>
<organism evidence="2 3">
    <name type="scientific">Aliidiomarina haloalkalitolerans</name>
    <dbReference type="NCBI Taxonomy" id="859059"/>
    <lineage>
        <taxon>Bacteria</taxon>
        <taxon>Pseudomonadati</taxon>
        <taxon>Pseudomonadota</taxon>
        <taxon>Gammaproteobacteria</taxon>
        <taxon>Alteromonadales</taxon>
        <taxon>Idiomarinaceae</taxon>
        <taxon>Aliidiomarina</taxon>
    </lineage>
</organism>
<dbReference type="Proteomes" id="UP000288212">
    <property type="component" value="Unassembled WGS sequence"/>
</dbReference>
<evidence type="ECO:0000313" key="2">
    <source>
        <dbReference type="EMBL" id="RUO20156.1"/>
    </source>
</evidence>
<sequence>MPLVTLKFQRCLTRIKQELKRQGITYTMLAERMDLSVVTVTRMLNHDDISLKRLLLLAEICGLDGLELVNSATITHGSHYFFSDRQDAAFADNPHLYAYFVALFFEQQSPQQIAETHGLSELSTYRYLRELENLELITLAPGNQVKFVVRAPLGFRANSRVLRQSIAAAISDTSARLLNDKREPLDFMLLKPMHLPEQAARKLQDELRQVIDKYAEASELLYADAPSCQVAVAMHATDAEPSPSIIPLDSC</sequence>
<dbReference type="EMBL" id="PIPI01000003">
    <property type="protein sequence ID" value="RUO20156.1"/>
    <property type="molecule type" value="Genomic_DNA"/>
</dbReference>
<evidence type="ECO:0000259" key="1">
    <source>
        <dbReference type="PROSITE" id="PS50943"/>
    </source>
</evidence>
<proteinExistence type="predicted"/>
<dbReference type="AlphaFoldDB" id="A0A432VUD5"/>
<reference evidence="2 3" key="1">
    <citation type="journal article" date="2011" name="Front. Microbiol.">
        <title>Genomic signatures of strain selection and enhancement in Bacillus atrophaeus var. globigii, a historical biowarfare simulant.</title>
        <authorList>
            <person name="Gibbons H.S."/>
            <person name="Broomall S.M."/>
            <person name="McNew L.A."/>
            <person name="Daligault H."/>
            <person name="Chapman C."/>
            <person name="Bruce D."/>
            <person name="Karavis M."/>
            <person name="Krepps M."/>
            <person name="McGregor P.A."/>
            <person name="Hong C."/>
            <person name="Park K.H."/>
            <person name="Akmal A."/>
            <person name="Feldman A."/>
            <person name="Lin J.S."/>
            <person name="Chang W.E."/>
            <person name="Higgs B.W."/>
            <person name="Demirev P."/>
            <person name="Lindquist J."/>
            <person name="Liem A."/>
            <person name="Fochler E."/>
            <person name="Read T.D."/>
            <person name="Tapia R."/>
            <person name="Johnson S."/>
            <person name="Bishop-Lilly K.A."/>
            <person name="Detter C."/>
            <person name="Han C."/>
            <person name="Sozhamannan S."/>
            <person name="Rosenzweig C.N."/>
            <person name="Skowronski E.W."/>
        </authorList>
    </citation>
    <scope>NUCLEOTIDE SEQUENCE [LARGE SCALE GENOMIC DNA]</scope>
    <source>
        <strain evidence="2 3">AK5</strain>
    </source>
</reference>
<dbReference type="InterPro" id="IPR010982">
    <property type="entry name" value="Lambda_DNA-bd_dom_sf"/>
</dbReference>
<dbReference type="GO" id="GO:0003677">
    <property type="term" value="F:DNA binding"/>
    <property type="evidence" value="ECO:0007669"/>
    <property type="project" value="InterPro"/>
</dbReference>
<dbReference type="SMART" id="SM00530">
    <property type="entry name" value="HTH_XRE"/>
    <property type="match status" value="1"/>
</dbReference>
<comment type="caution">
    <text evidence="2">The sequence shown here is derived from an EMBL/GenBank/DDBJ whole genome shotgun (WGS) entry which is preliminary data.</text>
</comment>
<name>A0A432VUD5_9GAMM</name>
<accession>A0A432VUD5</accession>
<evidence type="ECO:0000313" key="3">
    <source>
        <dbReference type="Proteomes" id="UP000288212"/>
    </source>
</evidence>
<protein>
    <recommendedName>
        <fullName evidence="1">HTH cro/C1-type domain-containing protein</fullName>
    </recommendedName>
</protein>
<dbReference type="Gene3D" id="1.10.260.40">
    <property type="entry name" value="lambda repressor-like DNA-binding domains"/>
    <property type="match status" value="1"/>
</dbReference>
<dbReference type="OrthoDB" id="6287529at2"/>
<gene>
    <name evidence="2" type="ORF">CWE06_05900</name>
</gene>
<dbReference type="SUPFAM" id="SSF47413">
    <property type="entry name" value="lambda repressor-like DNA-binding domains"/>
    <property type="match status" value="1"/>
</dbReference>
<feature type="domain" description="HTH cro/C1-type" evidence="1">
    <location>
        <begin position="15"/>
        <end position="68"/>
    </location>
</feature>